<evidence type="ECO:0000313" key="2">
    <source>
        <dbReference type="Proteomes" id="UP000182658"/>
    </source>
</evidence>
<dbReference type="Proteomes" id="UP000182658">
    <property type="component" value="Unassembled WGS sequence"/>
</dbReference>
<organism evidence="1 2">
    <name type="scientific">Coniochaeta ligniaria NRRL 30616</name>
    <dbReference type="NCBI Taxonomy" id="1408157"/>
    <lineage>
        <taxon>Eukaryota</taxon>
        <taxon>Fungi</taxon>
        <taxon>Dikarya</taxon>
        <taxon>Ascomycota</taxon>
        <taxon>Pezizomycotina</taxon>
        <taxon>Sordariomycetes</taxon>
        <taxon>Sordariomycetidae</taxon>
        <taxon>Coniochaetales</taxon>
        <taxon>Coniochaetaceae</taxon>
        <taxon>Coniochaeta</taxon>
    </lineage>
</organism>
<proteinExistence type="predicted"/>
<reference evidence="1 2" key="1">
    <citation type="submission" date="2016-10" db="EMBL/GenBank/DDBJ databases">
        <title>Draft genome sequence of Coniochaeta ligniaria NRRL30616, a lignocellulolytic fungus for bioabatement of inhibitors in plant biomass hydrolysates.</title>
        <authorList>
            <consortium name="DOE Joint Genome Institute"/>
            <person name="Jimenez D.J."/>
            <person name="Hector R.E."/>
            <person name="Riley R."/>
            <person name="Sun H."/>
            <person name="Grigoriev I.V."/>
            <person name="Van Elsas J.D."/>
            <person name="Nichols N.N."/>
        </authorList>
    </citation>
    <scope>NUCLEOTIDE SEQUENCE [LARGE SCALE GENOMIC DNA]</scope>
    <source>
        <strain evidence="1 2">NRRL 30616</strain>
    </source>
</reference>
<evidence type="ECO:0000313" key="1">
    <source>
        <dbReference type="EMBL" id="OIW30093.1"/>
    </source>
</evidence>
<dbReference type="EMBL" id="KV875097">
    <property type="protein sequence ID" value="OIW30093.1"/>
    <property type="molecule type" value="Genomic_DNA"/>
</dbReference>
<dbReference type="InParanoid" id="A0A1J7IRX3"/>
<sequence>MPSPFATCNRTRLWAQAASTTTMSCLQTGRASYLTVRLVKRQVKDSCEFASLTLSTLGDILKLGGLGISRCTTAFNPILTARAPPLGLQWHTPRTQQQQGTFTTLWSLGPCRAVTLPRRCAKAMHVI</sequence>
<gene>
    <name evidence="1" type="ORF">CONLIGDRAFT_357362</name>
</gene>
<keyword evidence="2" id="KW-1185">Reference proteome</keyword>
<accession>A0A1J7IRX3</accession>
<dbReference type="AlphaFoldDB" id="A0A1J7IRX3"/>
<name>A0A1J7IRX3_9PEZI</name>
<protein>
    <submittedName>
        <fullName evidence="1">Uncharacterized protein</fullName>
    </submittedName>
</protein>